<dbReference type="Proteomes" id="UP000292445">
    <property type="component" value="Unassembled WGS sequence"/>
</dbReference>
<dbReference type="AlphaFoldDB" id="A0A4Q7NLP9"/>
<keyword evidence="5" id="KW-1185">Reference proteome</keyword>
<dbReference type="InterPro" id="IPR050493">
    <property type="entry name" value="FAD-dep_Monooxygenase_BioMet"/>
</dbReference>
<dbReference type="PRINTS" id="PR00420">
    <property type="entry name" value="RNGMNOXGNASE"/>
</dbReference>
<dbReference type="SUPFAM" id="SSF51905">
    <property type="entry name" value="FAD/NAD(P)-binding domain"/>
    <property type="match status" value="1"/>
</dbReference>
<evidence type="ECO:0000256" key="2">
    <source>
        <dbReference type="ARBA" id="ARBA00023033"/>
    </source>
</evidence>
<keyword evidence="1" id="KW-0560">Oxidoreductase</keyword>
<organism evidence="4 5">
    <name type="scientific">Pigmentiphaga kullae</name>
    <dbReference type="NCBI Taxonomy" id="151784"/>
    <lineage>
        <taxon>Bacteria</taxon>
        <taxon>Pseudomonadati</taxon>
        <taxon>Pseudomonadota</taxon>
        <taxon>Betaproteobacteria</taxon>
        <taxon>Burkholderiales</taxon>
        <taxon>Alcaligenaceae</taxon>
        <taxon>Pigmentiphaga</taxon>
    </lineage>
</organism>
<protein>
    <submittedName>
        <fullName evidence="4">Salicylate hydroxylase/6-hydroxynicotinate 3-monooxygenase</fullName>
    </submittedName>
</protein>
<evidence type="ECO:0000259" key="3">
    <source>
        <dbReference type="Pfam" id="PF01494"/>
    </source>
</evidence>
<dbReference type="EMBL" id="SGXC01000001">
    <property type="protein sequence ID" value="RZS85892.1"/>
    <property type="molecule type" value="Genomic_DNA"/>
</dbReference>
<dbReference type="RefSeq" id="WP_130357036.1">
    <property type="nucleotide sequence ID" value="NZ_SGXC01000001.1"/>
</dbReference>
<comment type="caution">
    <text evidence="4">The sequence shown here is derived from an EMBL/GenBank/DDBJ whole genome shotgun (WGS) entry which is preliminary data.</text>
</comment>
<dbReference type="SUPFAM" id="SSF54373">
    <property type="entry name" value="FAD-linked reductases, C-terminal domain"/>
    <property type="match status" value="1"/>
</dbReference>
<evidence type="ECO:0000313" key="5">
    <source>
        <dbReference type="Proteomes" id="UP000292445"/>
    </source>
</evidence>
<dbReference type="Pfam" id="PF01494">
    <property type="entry name" value="FAD_binding_3"/>
    <property type="match status" value="1"/>
</dbReference>
<dbReference type="PANTHER" id="PTHR13789">
    <property type="entry name" value="MONOOXYGENASE"/>
    <property type="match status" value="1"/>
</dbReference>
<accession>A0A4Q7NLP9</accession>
<dbReference type="PANTHER" id="PTHR13789:SF309">
    <property type="entry name" value="PUTATIVE (AFU_ORTHOLOGUE AFUA_6G14510)-RELATED"/>
    <property type="match status" value="1"/>
</dbReference>
<proteinExistence type="predicted"/>
<dbReference type="InterPro" id="IPR036188">
    <property type="entry name" value="FAD/NAD-bd_sf"/>
</dbReference>
<dbReference type="GO" id="GO:0004497">
    <property type="term" value="F:monooxygenase activity"/>
    <property type="evidence" value="ECO:0007669"/>
    <property type="project" value="UniProtKB-KW"/>
</dbReference>
<sequence length="382" mass="41621">MKKSELPVAIIGAGIGGLAAATALRAQGVAVQVYEQARQFARIGAGIQMTPNAMRVLDGLGLRPQLEEIAFSPRSSLNRAHDTGAVTNEFPLAGAVLERYGMPFLAMHRGDLHAALAAQVPQAHISLGKKLVHLEQGDGEVALRFEDGSEARARAVIGADGVHSLVRELLLGEEQPRFTGRVAYRTTFPASRLGSLDIGQSRTKWWGPDRHIVIYYVTRRQDEVYFVTSQPEDAGWLTPESWSAKGDLEVLRAAYADFHPDVRAVLAACPDVHKWAIFQRDPLPNWGRGNIVLMGDACHPMTPYMAQGAAMALEDSVVLARCVAAHGSDLDAAFRLFEQVRKPRTSAVQAGSSANNWMRESTNPDWVYGYDAWNVSLDAGAQ</sequence>
<feature type="domain" description="FAD-binding" evidence="3">
    <location>
        <begin position="6"/>
        <end position="326"/>
    </location>
</feature>
<evidence type="ECO:0000256" key="1">
    <source>
        <dbReference type="ARBA" id="ARBA00023002"/>
    </source>
</evidence>
<evidence type="ECO:0000313" key="4">
    <source>
        <dbReference type="EMBL" id="RZS85892.1"/>
    </source>
</evidence>
<dbReference type="OrthoDB" id="9147239at2"/>
<reference evidence="4 5" key="1">
    <citation type="submission" date="2019-02" db="EMBL/GenBank/DDBJ databases">
        <title>Genomic Encyclopedia of Type Strains, Phase IV (KMG-IV): sequencing the most valuable type-strain genomes for metagenomic binning, comparative biology and taxonomic classification.</title>
        <authorList>
            <person name="Goeker M."/>
        </authorList>
    </citation>
    <scope>NUCLEOTIDE SEQUENCE [LARGE SCALE GENOMIC DNA]</scope>
    <source>
        <strain evidence="4 5">K24</strain>
    </source>
</reference>
<name>A0A4Q7NLP9_9BURK</name>
<gene>
    <name evidence="4" type="ORF">EV675_1922</name>
</gene>
<dbReference type="InterPro" id="IPR002938">
    <property type="entry name" value="FAD-bd"/>
</dbReference>
<dbReference type="Gene3D" id="3.50.50.60">
    <property type="entry name" value="FAD/NAD(P)-binding domain"/>
    <property type="match status" value="1"/>
</dbReference>
<dbReference type="GO" id="GO:0071949">
    <property type="term" value="F:FAD binding"/>
    <property type="evidence" value="ECO:0007669"/>
    <property type="project" value="InterPro"/>
</dbReference>
<keyword evidence="2 4" id="KW-0503">Monooxygenase</keyword>